<dbReference type="SMART" id="SM00028">
    <property type="entry name" value="TPR"/>
    <property type="match status" value="2"/>
</dbReference>
<evidence type="ECO:0008006" key="11">
    <source>
        <dbReference type="Google" id="ProtNLM"/>
    </source>
</evidence>
<evidence type="ECO:0000256" key="1">
    <source>
        <dbReference type="ARBA" id="ARBA00004496"/>
    </source>
</evidence>
<dbReference type="InterPro" id="IPR019734">
    <property type="entry name" value="TPR_rpt"/>
</dbReference>
<comment type="similarity">
    <text evidence="2">Belongs to the NCF2/NOXA1 family.</text>
</comment>
<dbReference type="PANTHER" id="PTHR15175">
    <property type="entry name" value="NEUTROPHIL CYTOSOLIC FACTOR 2, NEUTROPHIL NADPH OXIDASE FACTOR 2"/>
    <property type="match status" value="1"/>
</dbReference>
<evidence type="ECO:0000256" key="2">
    <source>
        <dbReference type="ARBA" id="ARBA00008051"/>
    </source>
</evidence>
<feature type="compositionally biased region" description="Low complexity" evidence="8">
    <location>
        <begin position="388"/>
        <end position="413"/>
    </location>
</feature>
<dbReference type="Pfam" id="PF13181">
    <property type="entry name" value="TPR_8"/>
    <property type="match status" value="1"/>
</dbReference>
<dbReference type="Proteomes" id="UP001212152">
    <property type="component" value="Unassembled WGS sequence"/>
</dbReference>
<comment type="caution">
    <text evidence="9">The sequence shown here is derived from an EMBL/GenBank/DDBJ whole genome shotgun (WGS) entry which is preliminary data.</text>
</comment>
<organism evidence="9 10">
    <name type="scientific">Geranomyces variabilis</name>
    <dbReference type="NCBI Taxonomy" id="109894"/>
    <lineage>
        <taxon>Eukaryota</taxon>
        <taxon>Fungi</taxon>
        <taxon>Fungi incertae sedis</taxon>
        <taxon>Chytridiomycota</taxon>
        <taxon>Chytridiomycota incertae sedis</taxon>
        <taxon>Chytridiomycetes</taxon>
        <taxon>Spizellomycetales</taxon>
        <taxon>Powellomycetaceae</taxon>
        <taxon>Geranomyces</taxon>
    </lineage>
</organism>
<evidence type="ECO:0000256" key="3">
    <source>
        <dbReference type="ARBA" id="ARBA00022443"/>
    </source>
</evidence>
<keyword evidence="3" id="KW-0728">SH3 domain</keyword>
<keyword evidence="6 7" id="KW-0802">TPR repeat</keyword>
<feature type="repeat" description="TPR" evidence="7">
    <location>
        <begin position="36"/>
        <end position="69"/>
    </location>
</feature>
<protein>
    <recommendedName>
        <fullName evidence="11">PB1 domain-containing protein</fullName>
    </recommendedName>
</protein>
<dbReference type="InterPro" id="IPR051864">
    <property type="entry name" value="NCF2_NOXA1"/>
</dbReference>
<feature type="region of interest" description="Disordered" evidence="8">
    <location>
        <begin position="253"/>
        <end position="417"/>
    </location>
</feature>
<evidence type="ECO:0000256" key="4">
    <source>
        <dbReference type="ARBA" id="ARBA00022490"/>
    </source>
</evidence>
<dbReference type="Gene3D" id="1.25.40.10">
    <property type="entry name" value="Tetratricopeptide repeat domain"/>
    <property type="match status" value="1"/>
</dbReference>
<name>A0AAD5XMC9_9FUNG</name>
<evidence type="ECO:0000256" key="7">
    <source>
        <dbReference type="PROSITE-ProRule" id="PRU00339"/>
    </source>
</evidence>
<dbReference type="FunFam" id="1.25.40.10:FF:000017">
    <property type="entry name" value="NADPH oxidase regulator NoxR"/>
    <property type="match status" value="1"/>
</dbReference>
<keyword evidence="4" id="KW-0963">Cytoplasm</keyword>
<proteinExistence type="inferred from homology"/>
<dbReference type="PANTHER" id="PTHR15175:SF0">
    <property type="entry name" value="SH3 DOMAIN-CONTAINING PROTEIN C23A1.17"/>
    <property type="match status" value="1"/>
</dbReference>
<dbReference type="EMBL" id="JADGJQ010000080">
    <property type="protein sequence ID" value="KAJ3172294.1"/>
    <property type="molecule type" value="Genomic_DNA"/>
</dbReference>
<dbReference type="InterPro" id="IPR011990">
    <property type="entry name" value="TPR-like_helical_dom_sf"/>
</dbReference>
<feature type="compositionally biased region" description="Polar residues" evidence="8">
    <location>
        <begin position="352"/>
        <end position="375"/>
    </location>
</feature>
<dbReference type="AlphaFoldDB" id="A0AAD5XMC9"/>
<evidence type="ECO:0000256" key="5">
    <source>
        <dbReference type="ARBA" id="ARBA00022737"/>
    </source>
</evidence>
<evidence type="ECO:0000313" key="9">
    <source>
        <dbReference type="EMBL" id="KAJ3172294.1"/>
    </source>
</evidence>
<keyword evidence="10" id="KW-1185">Reference proteome</keyword>
<evidence type="ECO:0000256" key="6">
    <source>
        <dbReference type="ARBA" id="ARBA00022803"/>
    </source>
</evidence>
<sequence length="501" mass="55632">MTTKDEILLWADGVAAYRSNDWVTALEAFQQIGDYSRIHFNSGMIYTQLDDYGSASACYSDSLTADPYLAASYFQRAYCSFMTERYADAEDDYTRALRLLRDNDYIDYTQLGLKYRLYRCEIHFNRAMCAHSLGDSVACTQDVAYAQRSCATEEQKNVIGRAARAGVETVTLFTVPVDAVFEVAETKLRNASERTYLKDAKVVGDIGPGSGWAGFDGALILDPGAASGSAGGVSGRTGTVVRRAGSDGAVKAYQLEDKPETSTATTTRPRRGTEPGARPTFDRTINRRPSTPNIAPVITIPRALTQRSDEGAYNEPQNPSYDIRPGVTRSNSIASPVPRYLQERDDRPRQPTRGNTDPVQRSNSPRYAPQNQQHYGRSEAYPSPSPSPSTQLQYLQPNQQQYQQQQPQRQQTQMGKQKIKIHTLAPLAPRTILLLLPYEEITHSLLIARCGEKLGLRSPLLEFRDPDDQSGSELLAISDEDDLATAVEVMDGKWEFYVGEA</sequence>
<dbReference type="SUPFAM" id="SSF48452">
    <property type="entry name" value="TPR-like"/>
    <property type="match status" value="1"/>
</dbReference>
<evidence type="ECO:0000313" key="10">
    <source>
        <dbReference type="Proteomes" id="UP001212152"/>
    </source>
</evidence>
<dbReference type="PROSITE" id="PS50005">
    <property type="entry name" value="TPR"/>
    <property type="match status" value="1"/>
</dbReference>
<keyword evidence="5" id="KW-0677">Repeat</keyword>
<accession>A0AAD5XMC9</accession>
<comment type="subcellular location">
    <subcellularLocation>
        <location evidence="1">Cytoplasm</location>
    </subcellularLocation>
</comment>
<gene>
    <name evidence="9" type="ORF">HDU87_008155</name>
</gene>
<reference evidence="9" key="1">
    <citation type="submission" date="2020-05" db="EMBL/GenBank/DDBJ databases">
        <title>Phylogenomic resolution of chytrid fungi.</title>
        <authorList>
            <person name="Stajich J.E."/>
            <person name="Amses K."/>
            <person name="Simmons R."/>
            <person name="Seto K."/>
            <person name="Myers J."/>
            <person name="Bonds A."/>
            <person name="Quandt C.A."/>
            <person name="Barry K."/>
            <person name="Liu P."/>
            <person name="Grigoriev I."/>
            <person name="Longcore J.E."/>
            <person name="James T.Y."/>
        </authorList>
    </citation>
    <scope>NUCLEOTIDE SEQUENCE</scope>
    <source>
        <strain evidence="9">JEL0379</strain>
    </source>
</reference>
<evidence type="ECO:0000256" key="8">
    <source>
        <dbReference type="SAM" id="MobiDB-lite"/>
    </source>
</evidence>
<dbReference type="GO" id="GO:0005737">
    <property type="term" value="C:cytoplasm"/>
    <property type="evidence" value="ECO:0007669"/>
    <property type="project" value="UniProtKB-SubCell"/>
</dbReference>